<dbReference type="PANTHER" id="PTHR47162">
    <property type="entry name" value="OS02G0192300 PROTEIN"/>
    <property type="match status" value="1"/>
</dbReference>
<dbReference type="InterPro" id="IPR011011">
    <property type="entry name" value="Znf_FYVE_PHD"/>
</dbReference>
<feature type="non-terminal residue" evidence="7">
    <location>
        <position position="239"/>
    </location>
</feature>
<feature type="region of interest" description="Disordered" evidence="5">
    <location>
        <begin position="1"/>
        <end position="53"/>
    </location>
</feature>
<name>A0A9N9IFZ8_9GLOM</name>
<keyword evidence="2 4" id="KW-0863">Zinc-finger</keyword>
<feature type="non-terminal residue" evidence="7">
    <location>
        <position position="1"/>
    </location>
</feature>
<comment type="caution">
    <text evidence="7">The sequence shown here is derived from an EMBL/GenBank/DDBJ whole genome shotgun (WGS) entry which is preliminary data.</text>
</comment>
<evidence type="ECO:0000259" key="6">
    <source>
        <dbReference type="PROSITE" id="PS50016"/>
    </source>
</evidence>
<accession>A0A9N9IFZ8</accession>
<gene>
    <name evidence="7" type="ORF">RFULGI_LOCUS12310</name>
</gene>
<keyword evidence="3" id="KW-0862">Zinc</keyword>
<sequence length="239" mass="27055">DPGSDRLSKVDVDAQTNENDTLNLEKDQWAKKNDGNDFENNEKTNELLPDSQVVGTDDQFSIDNMNQPDNERVNDNRQSINVISGMLEQTTLANNSTQADDIGSIQDNDNDVSNEDSPGWLECEDCYGNKKELCEYCVCSVCKWKGDRGYILLCDGSCGKNFHTRCLNPPVTRIPPGNWYCKECENGNSKKSKRKKIRIEYSSSDEIDNQSAKKIKRLKSKSIKKYKAKQDISDSDDEN</sequence>
<feature type="compositionally biased region" description="Basic and acidic residues" evidence="5">
    <location>
        <begin position="1"/>
        <end position="12"/>
    </location>
</feature>
<dbReference type="AlphaFoldDB" id="A0A9N9IFZ8"/>
<dbReference type="Pfam" id="PF00628">
    <property type="entry name" value="PHD"/>
    <property type="match status" value="1"/>
</dbReference>
<evidence type="ECO:0000313" key="8">
    <source>
        <dbReference type="Proteomes" id="UP000789396"/>
    </source>
</evidence>
<evidence type="ECO:0000256" key="4">
    <source>
        <dbReference type="PROSITE-ProRule" id="PRU00146"/>
    </source>
</evidence>
<organism evidence="7 8">
    <name type="scientific">Racocetra fulgida</name>
    <dbReference type="NCBI Taxonomy" id="60492"/>
    <lineage>
        <taxon>Eukaryota</taxon>
        <taxon>Fungi</taxon>
        <taxon>Fungi incertae sedis</taxon>
        <taxon>Mucoromycota</taxon>
        <taxon>Glomeromycotina</taxon>
        <taxon>Glomeromycetes</taxon>
        <taxon>Diversisporales</taxon>
        <taxon>Gigasporaceae</taxon>
        <taxon>Racocetra</taxon>
    </lineage>
</organism>
<dbReference type="Proteomes" id="UP000789396">
    <property type="component" value="Unassembled WGS sequence"/>
</dbReference>
<dbReference type="GO" id="GO:0008270">
    <property type="term" value="F:zinc ion binding"/>
    <property type="evidence" value="ECO:0007669"/>
    <property type="project" value="UniProtKB-KW"/>
</dbReference>
<dbReference type="PANTHER" id="PTHR47162:SF9">
    <property type="entry name" value="PHD FINGER PROTEIN EHD3-LIKE"/>
    <property type="match status" value="1"/>
</dbReference>
<evidence type="ECO:0000256" key="1">
    <source>
        <dbReference type="ARBA" id="ARBA00022723"/>
    </source>
</evidence>
<proteinExistence type="predicted"/>
<evidence type="ECO:0000313" key="7">
    <source>
        <dbReference type="EMBL" id="CAG8733316.1"/>
    </source>
</evidence>
<evidence type="ECO:0000256" key="5">
    <source>
        <dbReference type="SAM" id="MobiDB-lite"/>
    </source>
</evidence>
<keyword evidence="1" id="KW-0479">Metal-binding</keyword>
<dbReference type="SUPFAM" id="SSF57903">
    <property type="entry name" value="FYVE/PHD zinc finger"/>
    <property type="match status" value="1"/>
</dbReference>
<keyword evidence="8" id="KW-1185">Reference proteome</keyword>
<dbReference type="InterPro" id="IPR001965">
    <property type="entry name" value="Znf_PHD"/>
</dbReference>
<protein>
    <submittedName>
        <fullName evidence="7">15449_t:CDS:1</fullName>
    </submittedName>
</protein>
<dbReference type="InterPro" id="IPR019787">
    <property type="entry name" value="Znf_PHD-finger"/>
</dbReference>
<feature type="compositionally biased region" description="Basic and acidic residues" evidence="5">
    <location>
        <begin position="23"/>
        <end position="45"/>
    </location>
</feature>
<dbReference type="Gene3D" id="2.30.30.1150">
    <property type="match status" value="1"/>
</dbReference>
<feature type="domain" description="PHD-type" evidence="6">
    <location>
        <begin position="136"/>
        <end position="187"/>
    </location>
</feature>
<reference evidence="7" key="1">
    <citation type="submission" date="2021-06" db="EMBL/GenBank/DDBJ databases">
        <authorList>
            <person name="Kallberg Y."/>
            <person name="Tangrot J."/>
            <person name="Rosling A."/>
        </authorList>
    </citation>
    <scope>NUCLEOTIDE SEQUENCE</scope>
    <source>
        <strain evidence="7">IN212</strain>
    </source>
</reference>
<evidence type="ECO:0000256" key="3">
    <source>
        <dbReference type="ARBA" id="ARBA00022833"/>
    </source>
</evidence>
<dbReference type="PROSITE" id="PS50016">
    <property type="entry name" value="ZF_PHD_2"/>
    <property type="match status" value="1"/>
</dbReference>
<dbReference type="OrthoDB" id="20839at2759"/>
<dbReference type="EMBL" id="CAJVPZ010029109">
    <property type="protein sequence ID" value="CAG8733316.1"/>
    <property type="molecule type" value="Genomic_DNA"/>
</dbReference>
<evidence type="ECO:0000256" key="2">
    <source>
        <dbReference type="ARBA" id="ARBA00022771"/>
    </source>
</evidence>
<dbReference type="SMART" id="SM00249">
    <property type="entry name" value="PHD"/>
    <property type="match status" value="1"/>
</dbReference>